<dbReference type="EMBL" id="JAUTBF010000001">
    <property type="protein sequence ID" value="MDQ1122327.1"/>
    <property type="molecule type" value="Genomic_DNA"/>
</dbReference>
<organism evidence="6 7">
    <name type="scientific">Microbacterium trichothecenolyticum</name>
    <name type="common">Aureobacterium trichothecenolyticum</name>
    <dbReference type="NCBI Taxonomy" id="69370"/>
    <lineage>
        <taxon>Bacteria</taxon>
        <taxon>Bacillati</taxon>
        <taxon>Actinomycetota</taxon>
        <taxon>Actinomycetes</taxon>
        <taxon>Micrococcales</taxon>
        <taxon>Microbacteriaceae</taxon>
        <taxon>Microbacterium</taxon>
    </lineage>
</organism>
<name>A0ABU0TTQ3_MICTR</name>
<dbReference type="InterPro" id="IPR050492">
    <property type="entry name" value="Bact_metal-bind_prot9"/>
</dbReference>
<dbReference type="SUPFAM" id="SSF53807">
    <property type="entry name" value="Helical backbone' metal receptor"/>
    <property type="match status" value="1"/>
</dbReference>
<keyword evidence="3" id="KW-0479">Metal-binding</keyword>
<dbReference type="PANTHER" id="PTHR42953">
    <property type="entry name" value="HIGH-AFFINITY ZINC UPTAKE SYSTEM PROTEIN ZNUA-RELATED"/>
    <property type="match status" value="1"/>
</dbReference>
<dbReference type="Proteomes" id="UP001226691">
    <property type="component" value="Unassembled WGS sequence"/>
</dbReference>
<evidence type="ECO:0000256" key="5">
    <source>
        <dbReference type="SAM" id="SignalP"/>
    </source>
</evidence>
<comment type="caution">
    <text evidence="6">The sequence shown here is derived from an EMBL/GenBank/DDBJ whole genome shotgun (WGS) entry which is preliminary data.</text>
</comment>
<feature type="signal peptide" evidence="5">
    <location>
        <begin position="1"/>
        <end position="22"/>
    </location>
</feature>
<dbReference type="Gene3D" id="3.40.50.1980">
    <property type="entry name" value="Nitrogenase molybdenum iron protein domain"/>
    <property type="match status" value="2"/>
</dbReference>
<feature type="chain" id="PRO_5045842471" evidence="5">
    <location>
        <begin position="23"/>
        <end position="313"/>
    </location>
</feature>
<dbReference type="Pfam" id="PF01297">
    <property type="entry name" value="ZnuA"/>
    <property type="match status" value="1"/>
</dbReference>
<evidence type="ECO:0000313" key="6">
    <source>
        <dbReference type="EMBL" id="MDQ1122327.1"/>
    </source>
</evidence>
<protein>
    <submittedName>
        <fullName evidence="6">Zinc/manganese transport system substrate-binding protein</fullName>
    </submittedName>
</protein>
<evidence type="ECO:0000313" key="7">
    <source>
        <dbReference type="Proteomes" id="UP001226691"/>
    </source>
</evidence>
<dbReference type="RefSeq" id="WP_307480661.1">
    <property type="nucleotide sequence ID" value="NZ_JAUTBF010000001.1"/>
</dbReference>
<keyword evidence="7" id="KW-1185">Reference proteome</keyword>
<evidence type="ECO:0000256" key="4">
    <source>
        <dbReference type="ARBA" id="ARBA00022729"/>
    </source>
</evidence>
<evidence type="ECO:0000256" key="2">
    <source>
        <dbReference type="ARBA" id="ARBA00022448"/>
    </source>
</evidence>
<dbReference type="InterPro" id="IPR006127">
    <property type="entry name" value="ZnuA-like"/>
</dbReference>
<keyword evidence="2" id="KW-0813">Transport</keyword>
<accession>A0ABU0TTQ3</accession>
<sequence>MNLARTSALVASGLAVLTVALAGCSGGGGTTAETKTSAAPPIQVVAAENEYGDVVEQIGGDHVSVTSIMSDPNTDPHSFEASATVAQQVAQAQLIVQNGLGYDDFMTDLEQASPNDARKLVVAQDVLGLPDSTENPHLWYDPKTMPAVAAAIAKDLSALDPADASTFSQNLTTFTASLSSWTDALSAFAKAHPSTPVAVTEPVADDMLQAAGVDVKTPWNLQAAIMNDTDPSAQDTATQEALFTGKQVKAFLYNQQVTDDTTDKYLQLAKDNGIPVVGVYETMPQGYRYQDWMTAELKALEAAVTQGTSTEHL</sequence>
<evidence type="ECO:0000256" key="1">
    <source>
        <dbReference type="ARBA" id="ARBA00004196"/>
    </source>
</evidence>
<dbReference type="PROSITE" id="PS51257">
    <property type="entry name" value="PROKAR_LIPOPROTEIN"/>
    <property type="match status" value="1"/>
</dbReference>
<comment type="subcellular location">
    <subcellularLocation>
        <location evidence="1">Cell envelope</location>
    </subcellularLocation>
</comment>
<dbReference type="PANTHER" id="PTHR42953:SF1">
    <property type="entry name" value="METAL-BINDING PROTEIN HI_0362-RELATED"/>
    <property type="match status" value="1"/>
</dbReference>
<proteinExistence type="predicted"/>
<keyword evidence="4 5" id="KW-0732">Signal</keyword>
<gene>
    <name evidence="6" type="ORF">QE412_000900</name>
</gene>
<evidence type="ECO:0000256" key="3">
    <source>
        <dbReference type="ARBA" id="ARBA00022723"/>
    </source>
</evidence>
<reference evidence="6 7" key="1">
    <citation type="submission" date="2023-07" db="EMBL/GenBank/DDBJ databases">
        <title>Functional and genomic diversity of the sorghum phyllosphere microbiome.</title>
        <authorList>
            <person name="Shade A."/>
        </authorList>
    </citation>
    <scope>NUCLEOTIDE SEQUENCE [LARGE SCALE GENOMIC DNA]</scope>
    <source>
        <strain evidence="6 7">SORGH_AS_1207</strain>
    </source>
</reference>